<organism evidence="2 3">
    <name type="scientific">Actinoplanes ianthinogenes</name>
    <dbReference type="NCBI Taxonomy" id="122358"/>
    <lineage>
        <taxon>Bacteria</taxon>
        <taxon>Bacillati</taxon>
        <taxon>Actinomycetota</taxon>
        <taxon>Actinomycetes</taxon>
        <taxon>Micromonosporales</taxon>
        <taxon>Micromonosporaceae</taxon>
        <taxon>Actinoplanes</taxon>
    </lineage>
</organism>
<gene>
    <name evidence="2" type="ORF">Aiant_71420</name>
</gene>
<evidence type="ECO:0000256" key="1">
    <source>
        <dbReference type="SAM" id="Phobius"/>
    </source>
</evidence>
<reference evidence="2 3" key="1">
    <citation type="submission" date="2020-08" db="EMBL/GenBank/DDBJ databases">
        <title>Whole genome shotgun sequence of Actinoplanes ianthinogenes NBRC 13996.</title>
        <authorList>
            <person name="Komaki H."/>
            <person name="Tamura T."/>
        </authorList>
    </citation>
    <scope>NUCLEOTIDE SEQUENCE [LARGE SCALE GENOMIC DNA]</scope>
    <source>
        <strain evidence="2 3">NBRC 13996</strain>
    </source>
</reference>
<dbReference type="RefSeq" id="WP_189333969.1">
    <property type="nucleotide sequence ID" value="NZ_AP023356.1"/>
</dbReference>
<keyword evidence="1" id="KW-0812">Transmembrane</keyword>
<feature type="transmembrane region" description="Helical" evidence="1">
    <location>
        <begin position="83"/>
        <end position="104"/>
    </location>
</feature>
<evidence type="ECO:0000313" key="2">
    <source>
        <dbReference type="EMBL" id="BCJ46485.1"/>
    </source>
</evidence>
<protein>
    <submittedName>
        <fullName evidence="2">Uncharacterized protein</fullName>
    </submittedName>
</protein>
<proteinExistence type="predicted"/>
<accession>A0ABN6CMU6</accession>
<keyword evidence="1" id="KW-1133">Transmembrane helix</keyword>
<keyword evidence="3" id="KW-1185">Reference proteome</keyword>
<sequence>MTENQHDTGADRIRDTGPVNAAIGLLGLAVTGTGLWLALSQADTVITKILAGIGVGAAALAVAAAVLSGLLSLTRRRSTGGTAAAGLLSVCGLLLITASGLVVASGRTAPGPAWTPGTPQISAQTTGQGDPGGVTVQVVMPGLDPGRPMDVELDGYAFDGTKLILGRSLAPAGADGIARTTLAATSESGKLTVEVSIPGRICSQDLPLHDADAAVPALRCRDN</sequence>
<dbReference type="EMBL" id="AP023356">
    <property type="protein sequence ID" value="BCJ46485.1"/>
    <property type="molecule type" value="Genomic_DNA"/>
</dbReference>
<feature type="transmembrane region" description="Helical" evidence="1">
    <location>
        <begin position="21"/>
        <end position="39"/>
    </location>
</feature>
<name>A0ABN6CMU6_9ACTN</name>
<keyword evidence="1" id="KW-0472">Membrane</keyword>
<dbReference type="Proteomes" id="UP000676967">
    <property type="component" value="Chromosome"/>
</dbReference>
<evidence type="ECO:0000313" key="3">
    <source>
        <dbReference type="Proteomes" id="UP000676967"/>
    </source>
</evidence>
<feature type="transmembrane region" description="Helical" evidence="1">
    <location>
        <begin position="45"/>
        <end position="71"/>
    </location>
</feature>